<dbReference type="Proteomes" id="UP000017836">
    <property type="component" value="Unassembled WGS sequence"/>
</dbReference>
<dbReference type="PRINTS" id="PR00792">
    <property type="entry name" value="PEPSIN"/>
</dbReference>
<dbReference type="OrthoDB" id="1294322at2759"/>
<keyword evidence="9" id="KW-1185">Reference proteome</keyword>
<dbReference type="PANTHER" id="PTHR47967">
    <property type="entry name" value="OS07G0603500 PROTEIN-RELATED"/>
    <property type="match status" value="1"/>
</dbReference>
<dbReference type="MEROPS" id="A01.050"/>
<dbReference type="FunFam" id="2.40.70.10:FF:000034">
    <property type="entry name" value="Aspartyl protease family protein"/>
    <property type="match status" value="1"/>
</dbReference>
<dbReference type="GO" id="GO:0004190">
    <property type="term" value="F:aspartic-type endopeptidase activity"/>
    <property type="evidence" value="ECO:0007669"/>
    <property type="project" value="InterPro"/>
</dbReference>
<gene>
    <name evidence="8" type="ORF">AMTR_s00014p00246430</name>
</gene>
<evidence type="ECO:0000256" key="3">
    <source>
        <dbReference type="ARBA" id="ARBA00022801"/>
    </source>
</evidence>
<dbReference type="Gene3D" id="2.40.70.10">
    <property type="entry name" value="Acid Proteases"/>
    <property type="match status" value="2"/>
</dbReference>
<comment type="similarity">
    <text evidence="1">Belongs to the peptidase A1 family.</text>
</comment>
<dbReference type="Pfam" id="PF14543">
    <property type="entry name" value="TAXi_N"/>
    <property type="match status" value="1"/>
</dbReference>
<keyword evidence="2" id="KW-0645">Protease</keyword>
<dbReference type="InterPro" id="IPR001461">
    <property type="entry name" value="Aspartic_peptidase_A1"/>
</dbReference>
<evidence type="ECO:0000256" key="2">
    <source>
        <dbReference type="ARBA" id="ARBA00022670"/>
    </source>
</evidence>
<evidence type="ECO:0000313" key="9">
    <source>
        <dbReference type="Proteomes" id="UP000017836"/>
    </source>
</evidence>
<dbReference type="InterPro" id="IPR021109">
    <property type="entry name" value="Peptidase_aspartic_dom_sf"/>
</dbReference>
<reference evidence="9" key="1">
    <citation type="journal article" date="2013" name="Science">
        <title>The Amborella genome and the evolution of flowering plants.</title>
        <authorList>
            <consortium name="Amborella Genome Project"/>
        </authorList>
    </citation>
    <scope>NUCLEOTIDE SEQUENCE [LARGE SCALE GENOMIC DNA]</scope>
</reference>
<feature type="active site" evidence="4">
    <location>
        <position position="433"/>
    </location>
</feature>
<dbReference type="SUPFAM" id="SSF50630">
    <property type="entry name" value="Acid proteases"/>
    <property type="match status" value="1"/>
</dbReference>
<dbReference type="PANTHER" id="PTHR47967:SF28">
    <property type="entry name" value="ASPARTYL PROTEASE FAMILY PROTEIN 2-LIKE"/>
    <property type="match status" value="1"/>
</dbReference>
<evidence type="ECO:0000256" key="6">
    <source>
        <dbReference type="SAM" id="SignalP"/>
    </source>
</evidence>
<dbReference type="eggNOG" id="KOG1339">
    <property type="taxonomic scope" value="Eukaryota"/>
</dbReference>
<dbReference type="Gramene" id="ERN09195">
    <property type="protein sequence ID" value="ERN09195"/>
    <property type="gene ID" value="AMTR_s00014p00246430"/>
</dbReference>
<dbReference type="EMBL" id="KI393051">
    <property type="protein sequence ID" value="ERN09195.1"/>
    <property type="molecule type" value="Genomic_DNA"/>
</dbReference>
<evidence type="ECO:0000256" key="1">
    <source>
        <dbReference type="ARBA" id="ARBA00007447"/>
    </source>
</evidence>
<dbReference type="Pfam" id="PF14541">
    <property type="entry name" value="TAXi_C"/>
    <property type="match status" value="1"/>
</dbReference>
<protein>
    <recommendedName>
        <fullName evidence="7">Peptidase A1 domain-containing protein</fullName>
    </recommendedName>
</protein>
<accession>W1PPU2</accession>
<feature type="domain" description="Peptidase A1" evidence="7">
    <location>
        <begin position="162"/>
        <end position="549"/>
    </location>
</feature>
<dbReference type="KEGG" id="atr:18437341"/>
<dbReference type="GO" id="GO:0006508">
    <property type="term" value="P:proteolysis"/>
    <property type="evidence" value="ECO:0007669"/>
    <property type="project" value="UniProtKB-KW"/>
</dbReference>
<dbReference type="HOGENOM" id="CLU_005738_5_0_1"/>
<dbReference type="InterPro" id="IPR051708">
    <property type="entry name" value="Plant_Aspart_Prot_A1"/>
</dbReference>
<evidence type="ECO:0000313" key="8">
    <source>
        <dbReference type="EMBL" id="ERN09195.1"/>
    </source>
</evidence>
<evidence type="ECO:0000256" key="4">
    <source>
        <dbReference type="PIRSR" id="PIRSR601461-1"/>
    </source>
</evidence>
<feature type="region of interest" description="Disordered" evidence="5">
    <location>
        <begin position="47"/>
        <end position="73"/>
    </location>
</feature>
<sequence>MGFSVIVLVVLILSLFYIRNASAIFNQSDGGSHLHGIALPEHFQQPSLTEDCELNPSGKELEKEKKKNSAADEVRKPTLKVQLNHIDKKVQKTRTQALLDSCYRDMTRIEKLHKKTSIQQRETTQNPKTHYEPTPPSSLSRKPPGTVIATLESGVTLGSGEYFMDVFIGTPPKHYSLILDTGSDLNWLQCLPCHHCFEQHGPFYDPHASSSYTPISCHDSRCSLVQPPEPIRPCMSNNQTCEYFYWYGDQSNTTGDFAMETFTLNITSPIDHEENPSFFGESQALSGERNMSSRERNKFSGERSLEVKDIMFGCGHWNRGLFHGAAGLLGLGRGPLSFSSQLQSKYGSSFSYCLVDRNSEFTVTSKLIFGEDPNLLKHPNVQFTSLIVSAKNSTSETFYYVEIDRVKIGGKFVEIPPESFKITAEGTGGTIVDSGTTLSYFAKPAYKKIKDAFEKWIKFPRVENYPVLDPCYNVSGLERVELPVFEIIFRDGAVWSFPVENYFIRFEPEGVVCLAILETPRSYMSILGNYQQQNFHVLYDVGGSRLGFAPMKCAEV</sequence>
<feature type="compositionally biased region" description="Polar residues" evidence="5">
    <location>
        <begin position="117"/>
        <end position="128"/>
    </location>
</feature>
<evidence type="ECO:0000259" key="7">
    <source>
        <dbReference type="PROSITE" id="PS51767"/>
    </source>
</evidence>
<feature type="chain" id="PRO_5004807715" description="Peptidase A1 domain-containing protein" evidence="6">
    <location>
        <begin position="24"/>
        <end position="556"/>
    </location>
</feature>
<feature type="compositionally biased region" description="Basic and acidic residues" evidence="5">
    <location>
        <begin position="59"/>
        <end position="73"/>
    </location>
</feature>
<proteinExistence type="inferred from homology"/>
<name>W1PPU2_AMBTC</name>
<dbReference type="InterPro" id="IPR032799">
    <property type="entry name" value="TAXi_C"/>
</dbReference>
<organism evidence="8 9">
    <name type="scientific">Amborella trichopoda</name>
    <dbReference type="NCBI Taxonomy" id="13333"/>
    <lineage>
        <taxon>Eukaryota</taxon>
        <taxon>Viridiplantae</taxon>
        <taxon>Streptophyta</taxon>
        <taxon>Embryophyta</taxon>
        <taxon>Tracheophyta</taxon>
        <taxon>Spermatophyta</taxon>
        <taxon>Magnoliopsida</taxon>
        <taxon>Amborellales</taxon>
        <taxon>Amborellaceae</taxon>
        <taxon>Amborella</taxon>
    </lineage>
</organism>
<feature type="active site" evidence="4">
    <location>
        <position position="180"/>
    </location>
</feature>
<evidence type="ECO:0000256" key="5">
    <source>
        <dbReference type="SAM" id="MobiDB-lite"/>
    </source>
</evidence>
<dbReference type="PROSITE" id="PS51767">
    <property type="entry name" value="PEPTIDASE_A1"/>
    <property type="match status" value="1"/>
</dbReference>
<dbReference type="InterPro" id="IPR032861">
    <property type="entry name" value="TAXi_N"/>
</dbReference>
<dbReference type="STRING" id="13333.W1PPU2"/>
<keyword evidence="3" id="KW-0378">Hydrolase</keyword>
<dbReference type="OMA" id="EPAYQII"/>
<feature type="signal peptide" evidence="6">
    <location>
        <begin position="1"/>
        <end position="23"/>
    </location>
</feature>
<dbReference type="AlphaFoldDB" id="W1PPU2"/>
<keyword evidence="6" id="KW-0732">Signal</keyword>
<feature type="region of interest" description="Disordered" evidence="5">
    <location>
        <begin position="113"/>
        <end position="145"/>
    </location>
</feature>
<dbReference type="InterPro" id="IPR033121">
    <property type="entry name" value="PEPTIDASE_A1"/>
</dbReference>